<organism evidence="2 3">
    <name type="scientific">Actinomadura fulvescens</name>
    <dbReference type="NCBI Taxonomy" id="46160"/>
    <lineage>
        <taxon>Bacteria</taxon>
        <taxon>Bacillati</taxon>
        <taxon>Actinomycetota</taxon>
        <taxon>Actinomycetes</taxon>
        <taxon>Streptosporangiales</taxon>
        <taxon>Thermomonosporaceae</taxon>
        <taxon>Actinomadura</taxon>
    </lineage>
</organism>
<dbReference type="EMBL" id="BAAATD010000010">
    <property type="protein sequence ID" value="GAA2621774.1"/>
    <property type="molecule type" value="Genomic_DNA"/>
</dbReference>
<keyword evidence="3" id="KW-1185">Reference proteome</keyword>
<evidence type="ECO:0000313" key="3">
    <source>
        <dbReference type="Proteomes" id="UP001501509"/>
    </source>
</evidence>
<comment type="caution">
    <text evidence="2">The sequence shown here is derived from an EMBL/GenBank/DDBJ whole genome shotgun (WGS) entry which is preliminary data.</text>
</comment>
<name>A0ABP6CLJ5_9ACTN</name>
<protein>
    <submittedName>
        <fullName evidence="2">Uncharacterized protein</fullName>
    </submittedName>
</protein>
<accession>A0ABP6CLJ5</accession>
<feature type="compositionally biased region" description="Acidic residues" evidence="1">
    <location>
        <begin position="45"/>
        <end position="57"/>
    </location>
</feature>
<evidence type="ECO:0000313" key="2">
    <source>
        <dbReference type="EMBL" id="GAA2621774.1"/>
    </source>
</evidence>
<proteinExistence type="predicted"/>
<sequence length="153" mass="15247">MTAEAGSRYGTGGTSTSPAPSMPRLDEPLEPVPDMAQDAAVRPEEPDEPEGPDEAEGPDSPLSGESPELGGDQPGITAPAATEYGLGAGPAATVGAWATDGVTASAGFAGGGTGRGAIPHTSQKPSSPTFPPHPGWPHGVVVIRPSAFRSRTP</sequence>
<evidence type="ECO:0000256" key="1">
    <source>
        <dbReference type="SAM" id="MobiDB-lite"/>
    </source>
</evidence>
<gene>
    <name evidence="2" type="ORF">GCM10010411_67230</name>
</gene>
<reference evidence="3" key="1">
    <citation type="journal article" date="2019" name="Int. J. Syst. Evol. Microbiol.">
        <title>The Global Catalogue of Microorganisms (GCM) 10K type strain sequencing project: providing services to taxonomists for standard genome sequencing and annotation.</title>
        <authorList>
            <consortium name="The Broad Institute Genomics Platform"/>
            <consortium name="The Broad Institute Genome Sequencing Center for Infectious Disease"/>
            <person name="Wu L."/>
            <person name="Ma J."/>
        </authorList>
    </citation>
    <scope>NUCLEOTIDE SEQUENCE [LARGE SCALE GENOMIC DNA]</scope>
    <source>
        <strain evidence="3">JCM 6833</strain>
    </source>
</reference>
<feature type="region of interest" description="Disordered" evidence="1">
    <location>
        <begin position="103"/>
        <end position="153"/>
    </location>
</feature>
<dbReference type="Proteomes" id="UP001501509">
    <property type="component" value="Unassembled WGS sequence"/>
</dbReference>
<feature type="region of interest" description="Disordered" evidence="1">
    <location>
        <begin position="1"/>
        <end position="88"/>
    </location>
</feature>